<gene>
    <name evidence="1" type="ORF">MEDL_51115</name>
</gene>
<comment type="caution">
    <text evidence="1">The sequence shown here is derived from an EMBL/GenBank/DDBJ whole genome shotgun (WGS) entry which is preliminary data.</text>
</comment>
<name>A0A8S3TXH5_MYTED</name>
<organism evidence="1 2">
    <name type="scientific">Mytilus edulis</name>
    <name type="common">Blue mussel</name>
    <dbReference type="NCBI Taxonomy" id="6550"/>
    <lineage>
        <taxon>Eukaryota</taxon>
        <taxon>Metazoa</taxon>
        <taxon>Spiralia</taxon>
        <taxon>Lophotrochozoa</taxon>
        <taxon>Mollusca</taxon>
        <taxon>Bivalvia</taxon>
        <taxon>Autobranchia</taxon>
        <taxon>Pteriomorphia</taxon>
        <taxon>Mytilida</taxon>
        <taxon>Mytiloidea</taxon>
        <taxon>Mytilidae</taxon>
        <taxon>Mytilinae</taxon>
        <taxon>Mytilus</taxon>
    </lineage>
</organism>
<sequence length="389" mass="44693">MPTSSQAMILRNIESKYHIPLSSYRAGSASCFTKPAEVNNVDINELFDKACASDDVKYLEAFMHGNENEIRTKMSKILKLKGFKSVLSYNPLIDSFQWKFYKETADRVRPKTGCLVRRSEDDNGELYRPKSAAVVMHGKQVSFTDDVKAASEYKLPENIRSLGFRDPFREKEARAKPSATLFKKNVSEIEDKSETLVTSTNIEDSEVIEHNEPDIDLLKRSTGANMDVEESSALPKKWDTSKYEDRCYPATHTLKIPPEKRPLVVCFSLPENEKYSHKEVKDMLVNEFNCDITKLQFDPLSVRAGDTVVRNRWLVEVSSKLEADHMVRAGFRLDDVQIVIKFLDEITNREHQTYLYLEKIRSEKRDLKLPFSMKKAKSAPKIMKTVKVN</sequence>
<dbReference type="Proteomes" id="UP000683360">
    <property type="component" value="Unassembled WGS sequence"/>
</dbReference>
<dbReference type="PANTHER" id="PTHR37153">
    <property type="entry name" value="CHROMOSOME 19 C19ORF81 HOMOLOG"/>
    <property type="match status" value="1"/>
</dbReference>
<reference evidence="1" key="1">
    <citation type="submission" date="2021-03" db="EMBL/GenBank/DDBJ databases">
        <authorList>
            <person name="Bekaert M."/>
        </authorList>
    </citation>
    <scope>NUCLEOTIDE SEQUENCE</scope>
</reference>
<keyword evidence="2" id="KW-1185">Reference proteome</keyword>
<dbReference type="PANTHER" id="PTHR37153:SF1">
    <property type="entry name" value="HYPOTHETICAL LOC292874"/>
    <property type="match status" value="1"/>
</dbReference>
<dbReference type="EMBL" id="CAJPWZ010002480">
    <property type="protein sequence ID" value="CAG2238713.1"/>
    <property type="molecule type" value="Genomic_DNA"/>
</dbReference>
<accession>A0A8S3TXH5</accession>
<dbReference type="OrthoDB" id="6109388at2759"/>
<dbReference type="AlphaFoldDB" id="A0A8S3TXH5"/>
<proteinExistence type="predicted"/>
<dbReference type="InterPro" id="IPR031746">
    <property type="entry name" value="DUF4732"/>
</dbReference>
<evidence type="ECO:0000313" key="1">
    <source>
        <dbReference type="EMBL" id="CAG2238713.1"/>
    </source>
</evidence>
<evidence type="ECO:0000313" key="2">
    <source>
        <dbReference type="Proteomes" id="UP000683360"/>
    </source>
</evidence>
<protein>
    <submittedName>
        <fullName evidence="1">Uncharacterized protein</fullName>
    </submittedName>
</protein>